<evidence type="ECO:0000313" key="2">
    <source>
        <dbReference type="EMBL" id="SEI49175.1"/>
    </source>
</evidence>
<name>A0A1H6RC35_9EURY</name>
<dbReference type="AlphaFoldDB" id="A0A1H6RC35"/>
<gene>
    <name evidence="2" type="ORF">SAMN05444271_101194</name>
</gene>
<dbReference type="STRING" id="1073996.SAMN05444271_101194"/>
<accession>A0A1H6RC35</accession>
<sequence>MPPTLLTVAVGVLVGIALLGAAFDRRSLAVVGIAAAVPDVDAALTALGVGAANATLHAVWIPLAAAGLLYYDTDHRDRSWLRHRYGWYGVRVAWVAIATYAVAGIGVDLFSTESVALFYPLSDRYYAIIGKFVLSTQEGVVQTYIEIGNGWEVASPGTIESYHVDSWWHPENGERRLQLVESGWQAIIVVTAIAAIPAKLLVQRGDR</sequence>
<keyword evidence="1" id="KW-0812">Transmembrane</keyword>
<evidence type="ECO:0000313" key="3">
    <source>
        <dbReference type="Proteomes" id="UP000198888"/>
    </source>
</evidence>
<evidence type="ECO:0008006" key="4">
    <source>
        <dbReference type="Google" id="ProtNLM"/>
    </source>
</evidence>
<dbReference type="GeneID" id="35002557"/>
<reference evidence="2 3" key="1">
    <citation type="submission" date="2016-10" db="EMBL/GenBank/DDBJ databases">
        <authorList>
            <person name="de Groot N.N."/>
        </authorList>
    </citation>
    <scope>NUCLEOTIDE SEQUENCE [LARGE SCALE GENOMIC DNA]</scope>
    <source>
        <strain evidence="2 3">DSM 22187</strain>
    </source>
</reference>
<protein>
    <recommendedName>
        <fullName evidence="4">LexA-binding, inner membrane-associated hydrolase</fullName>
    </recommendedName>
</protein>
<dbReference type="OrthoDB" id="252570at2157"/>
<dbReference type="KEGG" id="hae:halTADL_1771"/>
<evidence type="ECO:0000256" key="1">
    <source>
        <dbReference type="SAM" id="Phobius"/>
    </source>
</evidence>
<dbReference type="Proteomes" id="UP000198888">
    <property type="component" value="Unassembled WGS sequence"/>
</dbReference>
<feature type="transmembrane region" description="Helical" evidence="1">
    <location>
        <begin position="183"/>
        <end position="202"/>
    </location>
</feature>
<keyword evidence="1" id="KW-0472">Membrane</keyword>
<feature type="transmembrane region" description="Helical" evidence="1">
    <location>
        <begin position="92"/>
        <end position="111"/>
    </location>
</feature>
<proteinExistence type="predicted"/>
<keyword evidence="1" id="KW-1133">Transmembrane helix</keyword>
<keyword evidence="3" id="KW-1185">Reference proteome</keyword>
<organism evidence="2 3">
    <name type="scientific">Halohasta litchfieldiae</name>
    <dbReference type="NCBI Taxonomy" id="1073996"/>
    <lineage>
        <taxon>Archaea</taxon>
        <taxon>Methanobacteriati</taxon>
        <taxon>Methanobacteriota</taxon>
        <taxon>Stenosarchaea group</taxon>
        <taxon>Halobacteria</taxon>
        <taxon>Halobacteriales</taxon>
        <taxon>Haloferacaceae</taxon>
        <taxon>Halohasta</taxon>
    </lineage>
</organism>
<feature type="transmembrane region" description="Helical" evidence="1">
    <location>
        <begin position="46"/>
        <end position="71"/>
    </location>
</feature>
<dbReference type="RefSeq" id="WP_089670694.1">
    <property type="nucleotide sequence ID" value="NZ_CP024845.1"/>
</dbReference>
<accession>A0A2H4Q2H5</accession>
<dbReference type="EMBL" id="FNYR01000001">
    <property type="protein sequence ID" value="SEI49175.1"/>
    <property type="molecule type" value="Genomic_DNA"/>
</dbReference>